<feature type="repeat" description="PPR" evidence="3">
    <location>
        <begin position="321"/>
        <end position="351"/>
    </location>
</feature>
<dbReference type="GO" id="GO:0010019">
    <property type="term" value="P:chloroplast-nucleus signaling pathway"/>
    <property type="evidence" value="ECO:0007669"/>
    <property type="project" value="TreeGrafter"/>
</dbReference>
<dbReference type="GO" id="GO:0031930">
    <property type="term" value="P:mitochondria-nucleus signaling pathway"/>
    <property type="evidence" value="ECO:0007669"/>
    <property type="project" value="TreeGrafter"/>
</dbReference>
<feature type="repeat" description="PPR" evidence="3">
    <location>
        <begin position="286"/>
        <end position="320"/>
    </location>
</feature>
<dbReference type="Pfam" id="PF23276">
    <property type="entry name" value="TPR_24"/>
    <property type="match status" value="1"/>
</dbReference>
<gene>
    <name evidence="5" type="ORF">B296_00013182</name>
</gene>
<proteinExistence type="inferred from homology"/>
<organism evidence="5 6">
    <name type="scientific">Ensete ventricosum</name>
    <name type="common">Abyssinian banana</name>
    <name type="synonym">Musa ensete</name>
    <dbReference type="NCBI Taxonomy" id="4639"/>
    <lineage>
        <taxon>Eukaryota</taxon>
        <taxon>Viridiplantae</taxon>
        <taxon>Streptophyta</taxon>
        <taxon>Embryophyta</taxon>
        <taxon>Tracheophyta</taxon>
        <taxon>Spermatophyta</taxon>
        <taxon>Magnoliopsida</taxon>
        <taxon>Liliopsida</taxon>
        <taxon>Zingiberales</taxon>
        <taxon>Musaceae</taxon>
        <taxon>Ensete</taxon>
    </lineage>
</organism>
<evidence type="ECO:0000256" key="2">
    <source>
        <dbReference type="ARBA" id="ARBA00022737"/>
    </source>
</evidence>
<comment type="similarity">
    <text evidence="1">Belongs to the PPR family. P subfamily.</text>
</comment>
<dbReference type="GO" id="GO:0009507">
    <property type="term" value="C:chloroplast"/>
    <property type="evidence" value="ECO:0007669"/>
    <property type="project" value="TreeGrafter"/>
</dbReference>
<comment type="caution">
    <text evidence="5">The sequence shown here is derived from an EMBL/GenBank/DDBJ whole genome shotgun (WGS) entry which is preliminary data.</text>
</comment>
<feature type="repeat" description="PPR" evidence="3">
    <location>
        <begin position="354"/>
        <end position="388"/>
    </location>
</feature>
<dbReference type="Gene3D" id="1.25.40.10">
    <property type="entry name" value="Tetratricopeptide repeat domain"/>
    <property type="match status" value="4"/>
</dbReference>
<dbReference type="InterPro" id="IPR011990">
    <property type="entry name" value="TPR-like_helical_dom_sf"/>
</dbReference>
<evidence type="ECO:0000313" key="6">
    <source>
        <dbReference type="Proteomes" id="UP000287651"/>
    </source>
</evidence>
<feature type="repeat" description="PPR" evidence="3">
    <location>
        <begin position="251"/>
        <end position="285"/>
    </location>
</feature>
<dbReference type="NCBIfam" id="TIGR00756">
    <property type="entry name" value="PPR"/>
    <property type="match status" value="8"/>
</dbReference>
<evidence type="ECO:0000259" key="4">
    <source>
        <dbReference type="Pfam" id="PF23276"/>
    </source>
</evidence>
<protein>
    <recommendedName>
        <fullName evidence="4">Pentatricopeptide repeat-containing protein-mitochondrial domain-containing protein</fullName>
    </recommendedName>
</protein>
<name>A0A427B1X4_ENSVE</name>
<feature type="repeat" description="PPR" evidence="3">
    <location>
        <begin position="424"/>
        <end position="458"/>
    </location>
</feature>
<feature type="repeat" description="PPR" evidence="3">
    <location>
        <begin position="459"/>
        <end position="493"/>
    </location>
</feature>
<keyword evidence="2" id="KW-0677">Repeat</keyword>
<accession>A0A427B1X4</accession>
<dbReference type="InterPro" id="IPR057027">
    <property type="entry name" value="TPR_mt"/>
</dbReference>
<dbReference type="Proteomes" id="UP000287651">
    <property type="component" value="Unassembled WGS sequence"/>
</dbReference>
<evidence type="ECO:0000256" key="1">
    <source>
        <dbReference type="ARBA" id="ARBA00007626"/>
    </source>
</evidence>
<dbReference type="Pfam" id="PF13041">
    <property type="entry name" value="PPR_2"/>
    <property type="match status" value="3"/>
</dbReference>
<dbReference type="PROSITE" id="PS51375">
    <property type="entry name" value="PPR"/>
    <property type="match status" value="8"/>
</dbReference>
<dbReference type="FunFam" id="1.25.40.10:FF:000558">
    <property type="entry name" value="Pentatricopeptide repeat-containing protein At5g39710"/>
    <property type="match status" value="1"/>
</dbReference>
<feature type="domain" description="Pentatricopeptide repeat-containing protein-mitochondrial" evidence="4">
    <location>
        <begin position="190"/>
        <end position="273"/>
    </location>
</feature>
<feature type="repeat" description="PPR" evidence="3">
    <location>
        <begin position="216"/>
        <end position="250"/>
    </location>
</feature>
<evidence type="ECO:0000313" key="5">
    <source>
        <dbReference type="EMBL" id="RRT82514.1"/>
    </source>
</evidence>
<dbReference type="EMBL" id="AMZH03000679">
    <property type="protein sequence ID" value="RRT82514.1"/>
    <property type="molecule type" value="Genomic_DNA"/>
</dbReference>
<feature type="repeat" description="PPR" evidence="3">
    <location>
        <begin position="389"/>
        <end position="423"/>
    </location>
</feature>
<reference evidence="5 6" key="1">
    <citation type="journal article" date="2014" name="Agronomy (Basel)">
        <title>A Draft Genome Sequence for Ensete ventricosum, the Drought-Tolerant Tree Against Hunger.</title>
        <authorList>
            <person name="Harrison J."/>
            <person name="Moore K.A."/>
            <person name="Paszkiewicz K."/>
            <person name="Jones T."/>
            <person name="Grant M."/>
            <person name="Ambacheew D."/>
            <person name="Muzemil S."/>
            <person name="Studholme D.J."/>
        </authorList>
    </citation>
    <scope>NUCLEOTIDE SEQUENCE [LARGE SCALE GENOMIC DNA]</scope>
</reference>
<sequence length="505" mass="57623">MPHQCKQRIRLYSLGFRMRICTRQGRLVEGGRLRRKVRDVHSVTCANRKRFSCTDAMGGFSHGRNEAAFIQGVCAIVSKGNWRTLWIPHVSDRFTTSNVHQILLQLSADIALSWNFFKWAQSLPHYHHSLPTNFTMVHLLTRSRRFQEARNLLQKFAFKGFLSSPTVLGALLSGHGDQDSNSQILSWLVFIYSRSNKTQDAIQILELMKARGLKLDPHACSALLSALAKARLTATAWNVYNDILRMGVVANVHILNVMIHVCFKSGDTEKAEKLVGEMDGKVVRPDLFTYNTLISLYCKKGMHYEALAVQERMEKEGIHPDIVTYNSLIYGFCKEGRMREASRFFKEIKGAAPNQVTYTTLIDGYCRVNDLDEGLRLREEMEAKGMYPGVATYNAIIRKLCEEGKMRAVNDLLNEMDERRVQPDNVTCNTLINAYCKKGNMDFAWKLRNKMLESGLVLDQFTYKALIHGFCKVQELDEAKEVLLDMLDAGTSTLLYIINYDLFNS</sequence>
<dbReference type="InterPro" id="IPR002885">
    <property type="entry name" value="PPR_rpt"/>
</dbReference>
<dbReference type="PANTHER" id="PTHR47936:SF1">
    <property type="entry name" value="PENTATRICOPEPTIDE REPEAT-CONTAINING PROTEIN GUN1, CHLOROPLASTIC"/>
    <property type="match status" value="1"/>
</dbReference>
<dbReference type="PANTHER" id="PTHR47936">
    <property type="entry name" value="PPR_LONG DOMAIN-CONTAINING PROTEIN"/>
    <property type="match status" value="1"/>
</dbReference>
<evidence type="ECO:0000256" key="3">
    <source>
        <dbReference type="PROSITE-ProRule" id="PRU00708"/>
    </source>
</evidence>
<dbReference type="AlphaFoldDB" id="A0A427B1X4"/>